<accession>A0A194X5Y9</accession>
<dbReference type="GeneID" id="28828251"/>
<dbReference type="Proteomes" id="UP000070700">
    <property type="component" value="Unassembled WGS sequence"/>
</dbReference>
<dbReference type="InterPro" id="IPR007111">
    <property type="entry name" value="NACHT_NTPase"/>
</dbReference>
<keyword evidence="1 3" id="KW-0853">WD repeat</keyword>
<organism evidence="6 7">
    <name type="scientific">Mollisia scopiformis</name>
    <name type="common">Conifer needle endophyte fungus</name>
    <name type="synonym">Phialocephala scopiformis</name>
    <dbReference type="NCBI Taxonomy" id="149040"/>
    <lineage>
        <taxon>Eukaryota</taxon>
        <taxon>Fungi</taxon>
        <taxon>Dikarya</taxon>
        <taxon>Ascomycota</taxon>
        <taxon>Pezizomycotina</taxon>
        <taxon>Leotiomycetes</taxon>
        <taxon>Helotiales</taxon>
        <taxon>Mollisiaceae</taxon>
        <taxon>Mollisia</taxon>
    </lineage>
</organism>
<sequence>MSDDLSFRERFKRVIGRGKKDSAKSEAQDDSPKYCAVSSTNSTQHAVLRPSEHAGPSTITVPPALPSIPKSSTPLPARLRTPLDTTSNISLNNTGVKVAVVISETAIADQPADITDDSARDCSLWDTAYDALKKSLIESPRMRIFCLECLPELTRDIIAQAKSTASHEPEDAGEVTNQIPQHDAIARREKLKQITELGLKHMEDKKVSATLLGHEIVLQDVVANVAGAVEWTEDYIKDAVKDLPYASIVVAGVSLILPLLKNPSAAEAANQDGFTYVTSQMRYYVAIESLLLPEDMKSDLRANLTDRLVDLYKFIIDFQVQTVLRFYRSRTKNFFRGTINYDGWDKKLQDIKDGDKELVLKFKTAMSATSLDILRTLAEEAEVSRTILYSLLKKQQELVEVNRDQLSVAQNYLGFAKRMDRRMSNAENRACLRDLQTTNPCEDKVRIELDKGGLLRDSYCWVLENADFQGWRDDQQNRLLWIKGDPGKGKTMLLCGIIDELVKAASHTTNVLFFFCQATDTRINNATAVLRGLLYLLVKQQQSLISHIRESYDDSGKQRFEGVNAWVALSKIFTNILEDPRLRSTYLVIDALDECTTGLSLLLNLVVQKSSAHSRVKWIVSSRNWPSIEKDLDTATREVRLRFELNEKSVSAAVTTYIQIKVDWLAKRNKYDDGTRNVVQRYLSSNANGTFLWVALVCQELADISWWKAEEVLMAFPPGLDAFYKQMMDQICNSKDAKLCKSILAVVSSVYQPITLYELVSLVDMPDGVSGDESLTEIIALCGSFLTLRDGTISFVHQSAKDFLVKEASNDIFPSRIEDVHYTIFLRSLQVMSKTLRRDIYSLRAPGISIDEVKQPDPDPLAAARYSCQYWISHLLDCHTLEDKIRNLQDGGSVYSFLCQSFLYWLEALSLMKNLPDGIVMINRLENVQVCFFVLVHHVIKAINVNKFDDNPNLHAFIHDAWWFTVYNRSIVEQAPLQLYCSALIFAPEKSIIRETFENHIPPWIQRKPRVQAYWNAALQTLEGHSKSVWSVAFSPDGKQVVSSSGDKTIRLWDAATGAVLQTLEGHSQSVNSVPFSPDGKLLPILQNRHLPSSFFYKI</sequence>
<dbReference type="Gene3D" id="2.130.10.10">
    <property type="entry name" value="YVTN repeat-like/Quinoprotein amine dehydrogenase"/>
    <property type="match status" value="1"/>
</dbReference>
<dbReference type="PROSITE" id="PS50082">
    <property type="entry name" value="WD_REPEATS_2"/>
    <property type="match status" value="1"/>
</dbReference>
<dbReference type="InterPro" id="IPR019775">
    <property type="entry name" value="WD40_repeat_CS"/>
</dbReference>
<dbReference type="Pfam" id="PF17100">
    <property type="entry name" value="NACHT_N"/>
    <property type="match status" value="1"/>
</dbReference>
<evidence type="ECO:0000256" key="2">
    <source>
        <dbReference type="ARBA" id="ARBA00022737"/>
    </source>
</evidence>
<dbReference type="InterPro" id="IPR001680">
    <property type="entry name" value="WD40_rpt"/>
</dbReference>
<dbReference type="Gene3D" id="3.40.50.300">
    <property type="entry name" value="P-loop containing nucleotide triphosphate hydrolases"/>
    <property type="match status" value="1"/>
</dbReference>
<gene>
    <name evidence="6" type="ORF">LY89DRAFT_719820</name>
</gene>
<dbReference type="KEGG" id="psco:LY89DRAFT_719820"/>
<feature type="region of interest" description="Disordered" evidence="4">
    <location>
        <begin position="1"/>
        <end position="76"/>
    </location>
</feature>
<dbReference type="EMBL" id="KQ947418">
    <property type="protein sequence ID" value="KUJ15217.1"/>
    <property type="molecule type" value="Genomic_DNA"/>
</dbReference>
<evidence type="ECO:0000256" key="1">
    <source>
        <dbReference type="ARBA" id="ARBA00022574"/>
    </source>
</evidence>
<evidence type="ECO:0000313" key="6">
    <source>
        <dbReference type="EMBL" id="KUJ15217.1"/>
    </source>
</evidence>
<name>A0A194X5Y9_MOLSC</name>
<dbReference type="SUPFAM" id="SSF50978">
    <property type="entry name" value="WD40 repeat-like"/>
    <property type="match status" value="1"/>
</dbReference>
<dbReference type="InterPro" id="IPR031359">
    <property type="entry name" value="NACHT_N"/>
</dbReference>
<dbReference type="PANTHER" id="PTHR10039">
    <property type="entry name" value="AMELOGENIN"/>
    <property type="match status" value="1"/>
</dbReference>
<dbReference type="STRING" id="149040.A0A194X5Y9"/>
<dbReference type="InterPro" id="IPR056884">
    <property type="entry name" value="NPHP3-like_N"/>
</dbReference>
<evidence type="ECO:0000256" key="3">
    <source>
        <dbReference type="PROSITE-ProRule" id="PRU00221"/>
    </source>
</evidence>
<dbReference type="RefSeq" id="XP_018069572.1">
    <property type="nucleotide sequence ID" value="XM_018218525.1"/>
</dbReference>
<dbReference type="OrthoDB" id="538223at2759"/>
<dbReference type="AlphaFoldDB" id="A0A194X5Y9"/>
<keyword evidence="7" id="KW-1185">Reference proteome</keyword>
<dbReference type="InterPro" id="IPR015943">
    <property type="entry name" value="WD40/YVTN_repeat-like_dom_sf"/>
</dbReference>
<protein>
    <submittedName>
        <fullName evidence="6">NACHT-domain-containing protein</fullName>
    </submittedName>
</protein>
<dbReference type="InterPro" id="IPR027417">
    <property type="entry name" value="P-loop_NTPase"/>
</dbReference>
<dbReference type="FunFam" id="3.40.50.300:FF:001638">
    <property type="entry name" value="NACHT and WD40 domain protein"/>
    <property type="match status" value="1"/>
</dbReference>
<dbReference type="InterPro" id="IPR036322">
    <property type="entry name" value="WD40_repeat_dom_sf"/>
</dbReference>
<reference evidence="6 7" key="1">
    <citation type="submission" date="2015-10" db="EMBL/GenBank/DDBJ databases">
        <title>Full genome of DAOMC 229536 Phialocephala scopiformis, a fungal endophyte of spruce producing the potent anti-insectan compound rugulosin.</title>
        <authorList>
            <consortium name="DOE Joint Genome Institute"/>
            <person name="Walker A.K."/>
            <person name="Frasz S.L."/>
            <person name="Seifert K.A."/>
            <person name="Miller J.D."/>
            <person name="Mondo S.J."/>
            <person name="Labutti K."/>
            <person name="Lipzen A."/>
            <person name="Dockter R."/>
            <person name="Kennedy M."/>
            <person name="Grigoriev I.V."/>
            <person name="Spatafora J.W."/>
        </authorList>
    </citation>
    <scope>NUCLEOTIDE SEQUENCE [LARGE SCALE GENOMIC DNA]</scope>
    <source>
        <strain evidence="6 7">CBS 120377</strain>
    </source>
</reference>
<dbReference type="SUPFAM" id="SSF52540">
    <property type="entry name" value="P-loop containing nucleoside triphosphate hydrolases"/>
    <property type="match status" value="1"/>
</dbReference>
<dbReference type="Pfam" id="PF24883">
    <property type="entry name" value="NPHP3_N"/>
    <property type="match status" value="1"/>
</dbReference>
<dbReference type="PROSITE" id="PS50294">
    <property type="entry name" value="WD_REPEATS_REGION"/>
    <property type="match status" value="1"/>
</dbReference>
<feature type="repeat" description="WD" evidence="3">
    <location>
        <begin position="1022"/>
        <end position="1063"/>
    </location>
</feature>
<dbReference type="SMART" id="SM00320">
    <property type="entry name" value="WD40"/>
    <property type="match status" value="1"/>
</dbReference>
<dbReference type="InParanoid" id="A0A194X5Y9"/>
<evidence type="ECO:0000313" key="7">
    <source>
        <dbReference type="Proteomes" id="UP000070700"/>
    </source>
</evidence>
<dbReference type="Pfam" id="PF00400">
    <property type="entry name" value="WD40"/>
    <property type="match status" value="2"/>
</dbReference>
<keyword evidence="2" id="KW-0677">Repeat</keyword>
<feature type="compositionally biased region" description="Basic and acidic residues" evidence="4">
    <location>
        <begin position="18"/>
        <end position="32"/>
    </location>
</feature>
<evidence type="ECO:0000256" key="4">
    <source>
        <dbReference type="SAM" id="MobiDB-lite"/>
    </source>
</evidence>
<proteinExistence type="predicted"/>
<dbReference type="PANTHER" id="PTHR10039:SF14">
    <property type="entry name" value="NACHT DOMAIN-CONTAINING PROTEIN"/>
    <property type="match status" value="1"/>
</dbReference>
<dbReference type="PROSITE" id="PS50837">
    <property type="entry name" value="NACHT"/>
    <property type="match status" value="1"/>
</dbReference>
<feature type="domain" description="NACHT" evidence="5">
    <location>
        <begin position="478"/>
        <end position="703"/>
    </location>
</feature>
<evidence type="ECO:0000259" key="5">
    <source>
        <dbReference type="PROSITE" id="PS50837"/>
    </source>
</evidence>
<dbReference type="PROSITE" id="PS00678">
    <property type="entry name" value="WD_REPEATS_1"/>
    <property type="match status" value="1"/>
</dbReference>